<reference evidence="1" key="2">
    <citation type="submission" date="2020-11" db="EMBL/GenBank/DDBJ databases">
        <authorList>
            <person name="McCartney M.A."/>
            <person name="Auch B."/>
            <person name="Kono T."/>
            <person name="Mallez S."/>
            <person name="Becker A."/>
            <person name="Gohl D.M."/>
            <person name="Silverstein K.A.T."/>
            <person name="Koren S."/>
            <person name="Bechman K.B."/>
            <person name="Herman A."/>
            <person name="Abrahante J.E."/>
            <person name="Garbe J."/>
        </authorList>
    </citation>
    <scope>NUCLEOTIDE SEQUENCE</scope>
    <source>
        <strain evidence="1">Duluth1</strain>
        <tissue evidence="1">Whole animal</tissue>
    </source>
</reference>
<proteinExistence type="predicted"/>
<dbReference type="EMBL" id="JAIWYP010000013">
    <property type="protein sequence ID" value="KAH3722323.1"/>
    <property type="molecule type" value="Genomic_DNA"/>
</dbReference>
<keyword evidence="2" id="KW-1185">Reference proteome</keyword>
<dbReference type="AlphaFoldDB" id="A0A9D4CF81"/>
<sequence>MDRSVHSEQVLDEAVPSDFFCGVRKRDQGLNLLQNLIVLENGLDEKSGKAAVLDCLCESSGTDAMLSMVW</sequence>
<organism evidence="1 2">
    <name type="scientific">Dreissena polymorpha</name>
    <name type="common">Zebra mussel</name>
    <name type="synonym">Mytilus polymorpha</name>
    <dbReference type="NCBI Taxonomy" id="45954"/>
    <lineage>
        <taxon>Eukaryota</taxon>
        <taxon>Metazoa</taxon>
        <taxon>Spiralia</taxon>
        <taxon>Lophotrochozoa</taxon>
        <taxon>Mollusca</taxon>
        <taxon>Bivalvia</taxon>
        <taxon>Autobranchia</taxon>
        <taxon>Heteroconchia</taxon>
        <taxon>Euheterodonta</taxon>
        <taxon>Imparidentia</taxon>
        <taxon>Neoheterodontei</taxon>
        <taxon>Myida</taxon>
        <taxon>Dreissenoidea</taxon>
        <taxon>Dreissenidae</taxon>
        <taxon>Dreissena</taxon>
    </lineage>
</organism>
<name>A0A9D4CF81_DREPO</name>
<evidence type="ECO:0000313" key="2">
    <source>
        <dbReference type="Proteomes" id="UP000828390"/>
    </source>
</evidence>
<protein>
    <submittedName>
        <fullName evidence="1">Uncharacterized protein</fullName>
    </submittedName>
</protein>
<comment type="caution">
    <text evidence="1">The sequence shown here is derived from an EMBL/GenBank/DDBJ whole genome shotgun (WGS) entry which is preliminary data.</text>
</comment>
<dbReference type="Proteomes" id="UP000828390">
    <property type="component" value="Unassembled WGS sequence"/>
</dbReference>
<gene>
    <name evidence="1" type="ORF">DPMN_065280</name>
</gene>
<evidence type="ECO:0000313" key="1">
    <source>
        <dbReference type="EMBL" id="KAH3722323.1"/>
    </source>
</evidence>
<reference evidence="1" key="1">
    <citation type="journal article" date="2019" name="bioRxiv">
        <title>The Genome of the Zebra Mussel, Dreissena polymorpha: A Resource for Invasive Species Research.</title>
        <authorList>
            <person name="McCartney M.A."/>
            <person name="Auch B."/>
            <person name="Kono T."/>
            <person name="Mallez S."/>
            <person name="Zhang Y."/>
            <person name="Obille A."/>
            <person name="Becker A."/>
            <person name="Abrahante J.E."/>
            <person name="Garbe J."/>
            <person name="Badalamenti J.P."/>
            <person name="Herman A."/>
            <person name="Mangelson H."/>
            <person name="Liachko I."/>
            <person name="Sullivan S."/>
            <person name="Sone E.D."/>
            <person name="Koren S."/>
            <person name="Silverstein K.A.T."/>
            <person name="Beckman K.B."/>
            <person name="Gohl D.M."/>
        </authorList>
    </citation>
    <scope>NUCLEOTIDE SEQUENCE</scope>
    <source>
        <strain evidence="1">Duluth1</strain>
        <tissue evidence="1">Whole animal</tissue>
    </source>
</reference>
<accession>A0A9D4CF81</accession>